<dbReference type="GeneID" id="28982606"/>
<sequence length="331" mass="34239">MRALSVLTLAVVAAARALAVHPNRMHHGHPLLERQAASAAPTDIALATPSASSVIVGASAIIATSSRAPAPSVLPKPPSSSPPAAPNPVPTPLDTSISSSLSGECMSYLTNLLSNSTFLSCLPFSLLLQTSNSFRSQLNAAVGSGNFSYINDLIAYASSPAPDAETCDRVFAGYAEAVKERAHCGNDLNNGIPVARQARRGLGNYAAVRTAVGLVNPDSGSYCYLEAVATERPDDAYLWQLPMGNILPAASTPTCSKCSALVMNHWATWSANTTTLNGTMINSAASTINAKCGATFVSVAAQAENASATQPRFAVLPALAVLAPLFTWVLS</sequence>
<feature type="signal peptide" evidence="2">
    <location>
        <begin position="1"/>
        <end position="19"/>
    </location>
</feature>
<dbReference type="PANTHER" id="PTHR39460">
    <property type="entry name" value="EXPRESSED PROTEIN"/>
    <property type="match status" value="1"/>
</dbReference>
<keyword evidence="5" id="KW-1185">Reference proteome</keyword>
<proteinExistence type="predicted"/>
<evidence type="ECO:0000313" key="4">
    <source>
        <dbReference type="EMBL" id="KLT45416.1"/>
    </source>
</evidence>
<evidence type="ECO:0000256" key="1">
    <source>
        <dbReference type="SAM" id="MobiDB-lite"/>
    </source>
</evidence>
<dbReference type="Pfam" id="PF24855">
    <property type="entry name" value="DUF7729"/>
    <property type="match status" value="1"/>
</dbReference>
<feature type="chain" id="PRO_5005246464" description="DUF7729 domain-containing protein" evidence="2">
    <location>
        <begin position="20"/>
        <end position="331"/>
    </location>
</feature>
<dbReference type="RefSeq" id="XP_018281907.1">
    <property type="nucleotide sequence ID" value="XM_018422003.1"/>
</dbReference>
<evidence type="ECO:0000313" key="5">
    <source>
        <dbReference type="Proteomes" id="UP000053611"/>
    </source>
</evidence>
<feature type="region of interest" description="Disordered" evidence="1">
    <location>
        <begin position="68"/>
        <end position="93"/>
    </location>
</feature>
<name>A0A0J0XWI5_9TREE</name>
<dbReference type="OrthoDB" id="2564812at2759"/>
<keyword evidence="2" id="KW-0732">Signal</keyword>
<dbReference type="InterPro" id="IPR056146">
    <property type="entry name" value="DUF7729"/>
</dbReference>
<dbReference type="Proteomes" id="UP000053611">
    <property type="component" value="Unassembled WGS sequence"/>
</dbReference>
<dbReference type="PANTHER" id="PTHR39460:SF1">
    <property type="entry name" value="C6 TRANSCRIPTION FACTOR"/>
    <property type="match status" value="1"/>
</dbReference>
<feature type="compositionally biased region" description="Pro residues" evidence="1">
    <location>
        <begin position="72"/>
        <end position="91"/>
    </location>
</feature>
<organism evidence="4 5">
    <name type="scientific">Cutaneotrichosporon oleaginosum</name>
    <dbReference type="NCBI Taxonomy" id="879819"/>
    <lineage>
        <taxon>Eukaryota</taxon>
        <taxon>Fungi</taxon>
        <taxon>Dikarya</taxon>
        <taxon>Basidiomycota</taxon>
        <taxon>Agaricomycotina</taxon>
        <taxon>Tremellomycetes</taxon>
        <taxon>Trichosporonales</taxon>
        <taxon>Trichosporonaceae</taxon>
        <taxon>Cutaneotrichosporon</taxon>
    </lineage>
</organism>
<evidence type="ECO:0000259" key="3">
    <source>
        <dbReference type="Pfam" id="PF24855"/>
    </source>
</evidence>
<feature type="domain" description="DUF7729" evidence="3">
    <location>
        <begin position="88"/>
        <end position="299"/>
    </location>
</feature>
<evidence type="ECO:0000256" key="2">
    <source>
        <dbReference type="SAM" id="SignalP"/>
    </source>
</evidence>
<reference evidence="4 5" key="1">
    <citation type="submission" date="2015-03" db="EMBL/GenBank/DDBJ databases">
        <title>Genomics and transcriptomics of the oil-accumulating basidiomycete yeast T. oleaginosus allow insights into substrate utilization and the diverse evolutionary trajectories of mating systems in fungi.</title>
        <authorList>
            <consortium name="DOE Joint Genome Institute"/>
            <person name="Kourist R."/>
            <person name="Kracht O."/>
            <person name="Bracharz F."/>
            <person name="Lipzen A."/>
            <person name="Nolan M."/>
            <person name="Ohm R."/>
            <person name="Grigoriev I."/>
            <person name="Sun S."/>
            <person name="Heitman J."/>
            <person name="Bruck T."/>
            <person name="Nowrousian M."/>
        </authorList>
    </citation>
    <scope>NUCLEOTIDE SEQUENCE [LARGE SCALE GENOMIC DNA]</scope>
    <source>
        <strain evidence="4 5">IBC0246</strain>
    </source>
</reference>
<dbReference type="AlphaFoldDB" id="A0A0J0XWI5"/>
<gene>
    <name evidence="4" type="ORF">CC85DRAFT_282482</name>
</gene>
<protein>
    <recommendedName>
        <fullName evidence="3">DUF7729 domain-containing protein</fullName>
    </recommendedName>
</protein>
<dbReference type="EMBL" id="KQ087181">
    <property type="protein sequence ID" value="KLT45416.1"/>
    <property type="molecule type" value="Genomic_DNA"/>
</dbReference>
<accession>A0A0J0XWI5</accession>